<dbReference type="AlphaFoldDB" id="W6U1V1"/>
<dbReference type="GeneID" id="36346352"/>
<feature type="transmembrane region" description="Helical" evidence="1">
    <location>
        <begin position="12"/>
        <end position="31"/>
    </location>
</feature>
<dbReference type="CTD" id="36346352"/>
<dbReference type="RefSeq" id="XP_024345697.1">
    <property type="nucleotide sequence ID" value="XM_024499886.1"/>
</dbReference>
<keyword evidence="1" id="KW-1133">Transmembrane helix</keyword>
<reference evidence="2 3" key="1">
    <citation type="journal article" date="2013" name="Nat. Genet.">
        <title>The genome of the hydatid tapeworm Echinococcus granulosus.</title>
        <authorList>
            <person name="Zheng H."/>
            <person name="Zhang W."/>
            <person name="Zhang L."/>
            <person name="Zhang Z."/>
            <person name="Li J."/>
            <person name="Lu G."/>
            <person name="Zhu Y."/>
            <person name="Wang Y."/>
            <person name="Huang Y."/>
            <person name="Liu J."/>
            <person name="Kang H."/>
            <person name="Chen J."/>
            <person name="Wang L."/>
            <person name="Chen A."/>
            <person name="Yu S."/>
            <person name="Gao Z."/>
            <person name="Jin L."/>
            <person name="Gu W."/>
            <person name="Wang Z."/>
            <person name="Zhao L."/>
            <person name="Shi B."/>
            <person name="Wen H."/>
            <person name="Lin R."/>
            <person name="Jones M.K."/>
            <person name="Brejova B."/>
            <person name="Vinar T."/>
            <person name="Zhao G."/>
            <person name="McManus D.P."/>
            <person name="Chen Z."/>
            <person name="Zhou Y."/>
            <person name="Wang S."/>
        </authorList>
    </citation>
    <scope>NUCLEOTIDE SEQUENCE [LARGE SCALE GENOMIC DNA]</scope>
</reference>
<keyword evidence="1" id="KW-0472">Membrane</keyword>
<protein>
    <submittedName>
        <fullName evidence="2">Uncharacterized protein</fullName>
    </submittedName>
</protein>
<name>W6U1V1_ECHGR</name>
<dbReference type="Proteomes" id="UP000019149">
    <property type="component" value="Unassembled WGS sequence"/>
</dbReference>
<evidence type="ECO:0000313" key="3">
    <source>
        <dbReference type="Proteomes" id="UP000019149"/>
    </source>
</evidence>
<sequence length="69" mass="8100">MISCIVQRQQISFLVEINYLYCTFICFHFSFPHPPPSHFSLFLTILKSSKIKRADFHIGNAKLPYITIH</sequence>
<keyword evidence="3" id="KW-1185">Reference proteome</keyword>
<evidence type="ECO:0000313" key="2">
    <source>
        <dbReference type="EMBL" id="EUB54501.1"/>
    </source>
</evidence>
<accession>W6U1V1</accession>
<comment type="caution">
    <text evidence="2">The sequence shown here is derived from an EMBL/GenBank/DDBJ whole genome shotgun (WGS) entry which is preliminary data.</text>
</comment>
<dbReference type="EMBL" id="APAU02000245">
    <property type="protein sequence ID" value="EUB54501.1"/>
    <property type="molecule type" value="Genomic_DNA"/>
</dbReference>
<organism evidence="2 3">
    <name type="scientific">Echinococcus granulosus</name>
    <name type="common">Hydatid tapeworm</name>
    <dbReference type="NCBI Taxonomy" id="6210"/>
    <lineage>
        <taxon>Eukaryota</taxon>
        <taxon>Metazoa</taxon>
        <taxon>Spiralia</taxon>
        <taxon>Lophotrochozoa</taxon>
        <taxon>Platyhelminthes</taxon>
        <taxon>Cestoda</taxon>
        <taxon>Eucestoda</taxon>
        <taxon>Cyclophyllidea</taxon>
        <taxon>Taeniidae</taxon>
        <taxon>Echinococcus</taxon>
        <taxon>Echinococcus granulosus group</taxon>
    </lineage>
</organism>
<gene>
    <name evidence="2" type="ORF">EGR_10637</name>
</gene>
<evidence type="ECO:0000256" key="1">
    <source>
        <dbReference type="SAM" id="Phobius"/>
    </source>
</evidence>
<proteinExistence type="predicted"/>
<keyword evidence="1" id="KW-0812">Transmembrane</keyword>
<dbReference type="KEGG" id="egl:EGR_10637"/>